<organism evidence="1 2">
    <name type="scientific">Schaalia georgiae</name>
    <dbReference type="NCBI Taxonomy" id="52768"/>
    <lineage>
        <taxon>Bacteria</taxon>
        <taxon>Bacillati</taxon>
        <taxon>Actinomycetota</taxon>
        <taxon>Actinomycetes</taxon>
        <taxon>Actinomycetales</taxon>
        <taxon>Actinomycetaceae</taxon>
        <taxon>Schaalia</taxon>
    </lineage>
</organism>
<evidence type="ECO:0000313" key="1">
    <source>
        <dbReference type="EMBL" id="MBF0940252.1"/>
    </source>
</evidence>
<comment type="caution">
    <text evidence="1">The sequence shown here is derived from an EMBL/GenBank/DDBJ whole genome shotgun (WGS) entry which is preliminary data.</text>
</comment>
<reference evidence="1" key="1">
    <citation type="submission" date="2020-04" db="EMBL/GenBank/DDBJ databases">
        <title>Deep metagenomics examines the oral microbiome during advanced dental caries in children, revealing novel taxa and co-occurrences with host molecules.</title>
        <authorList>
            <person name="Baker J.L."/>
            <person name="Morton J.T."/>
            <person name="Dinis M."/>
            <person name="Alvarez R."/>
            <person name="Tran N.C."/>
            <person name="Knight R."/>
            <person name="Edlund A."/>
        </authorList>
    </citation>
    <scope>NUCLEOTIDE SEQUENCE</scope>
    <source>
        <strain evidence="1">JCVI_32_bin.64</strain>
    </source>
</reference>
<protein>
    <submittedName>
        <fullName evidence="1">LicD family protein</fullName>
    </submittedName>
</protein>
<dbReference type="EMBL" id="JABZFZ010000247">
    <property type="protein sequence ID" value="MBF0940252.1"/>
    <property type="molecule type" value="Genomic_DNA"/>
</dbReference>
<evidence type="ECO:0000313" key="2">
    <source>
        <dbReference type="Proteomes" id="UP000718630"/>
    </source>
</evidence>
<sequence>YGDYMRIPPESERYNHEAAEIDFGPYADGFPPR</sequence>
<gene>
    <name evidence="1" type="ORF">HXK03_05190</name>
</gene>
<accession>A0A929QYV6</accession>
<dbReference type="AlphaFoldDB" id="A0A929QYV6"/>
<dbReference type="Proteomes" id="UP000718630">
    <property type="component" value="Unassembled WGS sequence"/>
</dbReference>
<proteinExistence type="predicted"/>
<feature type="non-terminal residue" evidence="1">
    <location>
        <position position="1"/>
    </location>
</feature>
<name>A0A929QYV6_9ACTO</name>